<evidence type="ECO:0000313" key="11">
    <source>
        <dbReference type="Proteomes" id="UP001633002"/>
    </source>
</evidence>
<keyword evidence="11" id="KW-1185">Reference proteome</keyword>
<dbReference type="GO" id="GO:0046872">
    <property type="term" value="F:metal ion binding"/>
    <property type="evidence" value="ECO:0007669"/>
    <property type="project" value="UniProtKB-KW"/>
</dbReference>
<dbReference type="AlphaFoldDB" id="A0ABD3HFI1"/>
<dbReference type="InterPro" id="IPR027806">
    <property type="entry name" value="HARBI1_dom"/>
</dbReference>
<dbReference type="GO" id="GO:0005634">
    <property type="term" value="C:nucleus"/>
    <property type="evidence" value="ECO:0007669"/>
    <property type="project" value="UniProtKB-SubCell"/>
</dbReference>
<keyword evidence="5" id="KW-0479">Metal-binding</keyword>
<dbReference type="Proteomes" id="UP001633002">
    <property type="component" value="Unassembled WGS sequence"/>
</dbReference>
<dbReference type="GO" id="GO:0016787">
    <property type="term" value="F:hydrolase activity"/>
    <property type="evidence" value="ECO:0007669"/>
    <property type="project" value="UniProtKB-KW"/>
</dbReference>
<feature type="region of interest" description="Disordered" evidence="8">
    <location>
        <begin position="250"/>
        <end position="274"/>
    </location>
</feature>
<evidence type="ECO:0000256" key="7">
    <source>
        <dbReference type="ARBA" id="ARBA00023242"/>
    </source>
</evidence>
<evidence type="ECO:0000256" key="4">
    <source>
        <dbReference type="ARBA" id="ARBA00022722"/>
    </source>
</evidence>
<evidence type="ECO:0000256" key="5">
    <source>
        <dbReference type="ARBA" id="ARBA00022723"/>
    </source>
</evidence>
<comment type="cofactor">
    <cofactor evidence="1">
        <name>a divalent metal cation</name>
        <dbReference type="ChEBI" id="CHEBI:60240"/>
    </cofactor>
</comment>
<evidence type="ECO:0000259" key="9">
    <source>
        <dbReference type="Pfam" id="PF13359"/>
    </source>
</evidence>
<sequence>MDKRTFRFLFSRLEDHPVFQSESNHSQTPVVVQLAVGLDRLGHEGNGTCIARSMELWGVSHGTLVNFTRRVMTAIEDVLSSELKWSSPRERHQISRMFAEKGFPGCVGLIDGTLIELLQRPRFDGETYYDRKANYSINAQIVCDHRRKITFLYCGLPGSVQDVSAARRSTLWKYLERDESVIFGREEYLLGDSGYIPMPHLVPAFKVSAANCEKSDFNNCLAHARVINEHCIGVLKSRWHSLKQLRTQLKSDGAVEHDPTPNENPTATGLGAGQSGTSLCNRVMENALRICRQHGGFLNRQRRMQDNNGVFHAP</sequence>
<evidence type="ECO:0000256" key="2">
    <source>
        <dbReference type="ARBA" id="ARBA00004123"/>
    </source>
</evidence>
<evidence type="ECO:0000256" key="3">
    <source>
        <dbReference type="ARBA" id="ARBA00006958"/>
    </source>
</evidence>
<protein>
    <recommendedName>
        <fullName evidence="9">DDE Tnp4 domain-containing protein</fullName>
    </recommendedName>
</protein>
<keyword evidence="7" id="KW-0539">Nucleus</keyword>
<keyword evidence="6" id="KW-0378">Hydrolase</keyword>
<evidence type="ECO:0000256" key="8">
    <source>
        <dbReference type="SAM" id="MobiDB-lite"/>
    </source>
</evidence>
<comment type="similarity">
    <text evidence="3">Belongs to the HARBI1 family.</text>
</comment>
<comment type="caution">
    <text evidence="10">The sequence shown here is derived from an EMBL/GenBank/DDBJ whole genome shotgun (WGS) entry which is preliminary data.</text>
</comment>
<organism evidence="10 11">
    <name type="scientific">Riccia sorocarpa</name>
    <dbReference type="NCBI Taxonomy" id="122646"/>
    <lineage>
        <taxon>Eukaryota</taxon>
        <taxon>Viridiplantae</taxon>
        <taxon>Streptophyta</taxon>
        <taxon>Embryophyta</taxon>
        <taxon>Marchantiophyta</taxon>
        <taxon>Marchantiopsida</taxon>
        <taxon>Marchantiidae</taxon>
        <taxon>Marchantiales</taxon>
        <taxon>Ricciaceae</taxon>
        <taxon>Riccia</taxon>
    </lineage>
</organism>
<evidence type="ECO:0000256" key="1">
    <source>
        <dbReference type="ARBA" id="ARBA00001968"/>
    </source>
</evidence>
<keyword evidence="4" id="KW-0540">Nuclease</keyword>
<dbReference type="GO" id="GO:0004518">
    <property type="term" value="F:nuclease activity"/>
    <property type="evidence" value="ECO:0007669"/>
    <property type="project" value="UniProtKB-KW"/>
</dbReference>
<dbReference type="PANTHER" id="PTHR22930:SF85">
    <property type="entry name" value="GH03217P-RELATED"/>
    <property type="match status" value="1"/>
</dbReference>
<dbReference type="InterPro" id="IPR045249">
    <property type="entry name" value="HARBI1-like"/>
</dbReference>
<evidence type="ECO:0000256" key="6">
    <source>
        <dbReference type="ARBA" id="ARBA00022801"/>
    </source>
</evidence>
<evidence type="ECO:0000313" key="10">
    <source>
        <dbReference type="EMBL" id="KAL3688781.1"/>
    </source>
</evidence>
<name>A0ABD3HFI1_9MARC</name>
<accession>A0ABD3HFI1</accession>
<proteinExistence type="inferred from homology"/>
<comment type="subcellular location">
    <subcellularLocation>
        <location evidence="2">Nucleus</location>
    </subcellularLocation>
</comment>
<feature type="domain" description="DDE Tnp4" evidence="9">
    <location>
        <begin position="110"/>
        <end position="248"/>
    </location>
</feature>
<dbReference type="Pfam" id="PF13359">
    <property type="entry name" value="DDE_Tnp_4"/>
    <property type="match status" value="1"/>
</dbReference>
<dbReference type="EMBL" id="JBJQOH010000004">
    <property type="protein sequence ID" value="KAL3688781.1"/>
    <property type="molecule type" value="Genomic_DNA"/>
</dbReference>
<dbReference type="PANTHER" id="PTHR22930">
    <property type="match status" value="1"/>
</dbReference>
<reference evidence="10 11" key="1">
    <citation type="submission" date="2024-09" db="EMBL/GenBank/DDBJ databases">
        <title>Chromosome-scale assembly of Riccia sorocarpa.</title>
        <authorList>
            <person name="Paukszto L."/>
        </authorList>
    </citation>
    <scope>NUCLEOTIDE SEQUENCE [LARGE SCALE GENOMIC DNA]</scope>
    <source>
        <strain evidence="10">LP-2024</strain>
        <tissue evidence="10">Aerial parts of the thallus</tissue>
    </source>
</reference>
<gene>
    <name evidence="10" type="ORF">R1sor_015090</name>
</gene>